<dbReference type="InterPro" id="IPR035977">
    <property type="entry name" value="Ribosomal_bL36_sp"/>
</dbReference>
<dbReference type="InterPro" id="IPR000473">
    <property type="entry name" value="Ribosomal_bL36"/>
</dbReference>
<dbReference type="GO" id="GO:0006412">
    <property type="term" value="P:translation"/>
    <property type="evidence" value="ECO:0007669"/>
    <property type="project" value="InterPro"/>
</dbReference>
<dbReference type="GO" id="GO:0005840">
    <property type="term" value="C:ribosome"/>
    <property type="evidence" value="ECO:0007669"/>
    <property type="project" value="UniProtKB-KW"/>
</dbReference>
<name>A0A5C1H7X7_9APIC</name>
<gene>
    <name evidence="5" type="primary">rpl36</name>
</gene>
<evidence type="ECO:0000256" key="3">
    <source>
        <dbReference type="ARBA" id="ARBA00023274"/>
    </source>
</evidence>
<reference evidence="5" key="1">
    <citation type="journal article" date="2019" name="Genome Biol. Evol.">
        <title>Nephromyces represents a diverse and novel lineage of the Apicomplexa that has retained apicoplasts.</title>
        <authorList>
            <person name="Munoz-Gomez S.A."/>
            <person name="Durnin K."/>
            <person name="Eme L."/>
            <person name="Paight C."/>
            <person name="Lane C.E."/>
            <person name="Saffo M.B."/>
            <person name="Slamovits C.H."/>
        </authorList>
    </citation>
    <scope>NUCLEOTIDE SEQUENCE</scope>
    <source>
        <strain evidence="5">654</strain>
    </source>
</reference>
<keyword evidence="3 4" id="KW-0687">Ribonucleoprotein</keyword>
<keyword evidence="2 4" id="KW-0689">Ribosomal protein</keyword>
<evidence type="ECO:0000256" key="2">
    <source>
        <dbReference type="ARBA" id="ARBA00022980"/>
    </source>
</evidence>
<proteinExistence type="inferred from homology"/>
<organism evidence="5">
    <name type="scientific">Nephromyces sp. ex Molgula occidentalis</name>
    <dbReference type="NCBI Taxonomy" id="2544991"/>
    <lineage>
        <taxon>Eukaryota</taxon>
        <taxon>Sar</taxon>
        <taxon>Alveolata</taxon>
        <taxon>Apicomplexa</taxon>
        <taxon>Aconoidasida</taxon>
        <taxon>Nephromycida</taxon>
        <taxon>Nephromyces</taxon>
    </lineage>
</organism>
<evidence type="ECO:0000313" key="5">
    <source>
        <dbReference type="EMBL" id="QEM01735.1"/>
    </source>
</evidence>
<sequence length="37" mass="4575">MKIRTSLKRFCSKCKLIKRKKTYYIICMIKKHKQKQA</sequence>
<dbReference type="PANTHER" id="PTHR42888">
    <property type="entry name" value="50S RIBOSOMAL PROTEIN L36, CHLOROPLASTIC"/>
    <property type="match status" value="1"/>
</dbReference>
<dbReference type="Pfam" id="PF00444">
    <property type="entry name" value="Ribosomal_L36"/>
    <property type="match status" value="1"/>
</dbReference>
<dbReference type="GO" id="GO:0005737">
    <property type="term" value="C:cytoplasm"/>
    <property type="evidence" value="ECO:0007669"/>
    <property type="project" value="UniProtKB-ARBA"/>
</dbReference>
<accession>A0A5C1H7X7</accession>
<evidence type="ECO:0000256" key="1">
    <source>
        <dbReference type="ARBA" id="ARBA00007645"/>
    </source>
</evidence>
<comment type="similarity">
    <text evidence="1 4">Belongs to the bacterial ribosomal protein bL36 family.</text>
</comment>
<dbReference type="GO" id="GO:0003735">
    <property type="term" value="F:structural constituent of ribosome"/>
    <property type="evidence" value="ECO:0007669"/>
    <property type="project" value="InterPro"/>
</dbReference>
<dbReference type="SUPFAM" id="SSF57840">
    <property type="entry name" value="Ribosomal protein L36"/>
    <property type="match status" value="1"/>
</dbReference>
<dbReference type="PANTHER" id="PTHR42888:SF1">
    <property type="entry name" value="LARGE RIBOSOMAL SUBUNIT PROTEIN BL36C"/>
    <property type="match status" value="1"/>
</dbReference>
<dbReference type="AlphaFoldDB" id="A0A5C1H7X7"/>
<dbReference type="EMBL" id="MK573205">
    <property type="protein sequence ID" value="QEM01735.1"/>
    <property type="molecule type" value="Genomic_DNA"/>
</dbReference>
<evidence type="ECO:0000256" key="4">
    <source>
        <dbReference type="RuleBase" id="RU000570"/>
    </source>
</evidence>
<protein>
    <recommendedName>
        <fullName evidence="4">Ribosomal protein</fullName>
    </recommendedName>
</protein>
<dbReference type="GO" id="GO:1990904">
    <property type="term" value="C:ribonucleoprotein complex"/>
    <property type="evidence" value="ECO:0007669"/>
    <property type="project" value="UniProtKB-KW"/>
</dbReference>
<dbReference type="NCBIfam" id="TIGR01022">
    <property type="entry name" value="rpmJ_bact"/>
    <property type="match status" value="1"/>
</dbReference>